<dbReference type="EMBL" id="JANILD010000004">
    <property type="protein sequence ID" value="MCQ9303860.1"/>
    <property type="molecule type" value="Genomic_DNA"/>
</dbReference>
<evidence type="ECO:0000256" key="1">
    <source>
        <dbReference type="SAM" id="Phobius"/>
    </source>
</evidence>
<reference evidence="2" key="1">
    <citation type="submission" date="2022-07" db="EMBL/GenBank/DDBJ databases">
        <title>Bacterial species isolated from the porcine tonsil microbiota.</title>
        <authorList>
            <person name="Oliveira I.M.F."/>
        </authorList>
    </citation>
    <scope>NUCLEOTIDE SEQUENCE</scope>
    <source>
        <strain evidence="2">8QC2O2</strain>
    </source>
</reference>
<evidence type="ECO:0000313" key="3">
    <source>
        <dbReference type="Proteomes" id="UP001204068"/>
    </source>
</evidence>
<proteinExistence type="predicted"/>
<dbReference type="AlphaFoldDB" id="A0AAW5LMD7"/>
<dbReference type="GeneID" id="48591700"/>
<gene>
    <name evidence="2" type="ORF">NQ032_09645</name>
</gene>
<accession>A0AAW5LMD7</accession>
<protein>
    <submittedName>
        <fullName evidence="2">Transcriptional regulator GutM</fullName>
    </submittedName>
</protein>
<comment type="caution">
    <text evidence="2">The sequence shown here is derived from an EMBL/GenBank/DDBJ whole genome shotgun (WGS) entry which is preliminary data.</text>
</comment>
<keyword evidence="1" id="KW-1133">Transmembrane helix</keyword>
<evidence type="ECO:0000313" key="2">
    <source>
        <dbReference type="EMBL" id="MCQ9303860.1"/>
    </source>
</evidence>
<name>A0AAW5LMD7_MAMSC</name>
<dbReference type="InterPro" id="IPR009693">
    <property type="entry name" value="Glucitol_operon_activator"/>
</dbReference>
<feature type="transmembrane region" description="Helical" evidence="1">
    <location>
        <begin position="6"/>
        <end position="24"/>
    </location>
</feature>
<keyword evidence="1" id="KW-0472">Membrane</keyword>
<dbReference type="Proteomes" id="UP001204068">
    <property type="component" value="Unassembled WGS sequence"/>
</dbReference>
<sequence length="129" mass="14885">MENFGFIILLIIVVLLQAVANYYHGIYYQKKIKKLTAKYSEGYLGVGITKKFLRPGKVAIVVTDKEGTILECNILSGIMVLSKFYKYKEYEGESIDSMNWEKKKHKKVVEEAINKVVFQKVNQRKSVLN</sequence>
<keyword evidence="1" id="KW-0812">Transmembrane</keyword>
<dbReference type="RefSeq" id="WP_025907310.1">
    <property type="nucleotide sequence ID" value="NZ_CP064868.1"/>
</dbReference>
<dbReference type="Pfam" id="PF06923">
    <property type="entry name" value="GutM"/>
    <property type="match status" value="1"/>
</dbReference>
<organism evidence="2 3">
    <name type="scientific">Mammaliicoccus sciuri</name>
    <name type="common">Staphylococcus sciuri</name>
    <dbReference type="NCBI Taxonomy" id="1296"/>
    <lineage>
        <taxon>Bacteria</taxon>
        <taxon>Bacillati</taxon>
        <taxon>Bacillota</taxon>
        <taxon>Bacilli</taxon>
        <taxon>Bacillales</taxon>
        <taxon>Staphylococcaceae</taxon>
        <taxon>Mammaliicoccus</taxon>
    </lineage>
</organism>